<dbReference type="PANTHER" id="PTHR37984:SF5">
    <property type="entry name" value="PROTEIN NYNRIN-LIKE"/>
    <property type="match status" value="1"/>
</dbReference>
<keyword evidence="2" id="KW-0548">Nucleotidyltransferase</keyword>
<protein>
    <recommendedName>
        <fullName evidence="7">Reverse transcriptase RNase H-like domain-containing protein</fullName>
    </recommendedName>
</protein>
<organism evidence="10 12">
    <name type="scientific">Rotaria magnacalcarata</name>
    <dbReference type="NCBI Taxonomy" id="392030"/>
    <lineage>
        <taxon>Eukaryota</taxon>
        <taxon>Metazoa</taxon>
        <taxon>Spiralia</taxon>
        <taxon>Gnathifera</taxon>
        <taxon>Rotifera</taxon>
        <taxon>Eurotatoria</taxon>
        <taxon>Bdelloidea</taxon>
        <taxon>Philodinida</taxon>
        <taxon>Philodinidae</taxon>
        <taxon>Rotaria</taxon>
    </lineage>
</organism>
<dbReference type="InterPro" id="IPR041373">
    <property type="entry name" value="RT_RNaseH"/>
</dbReference>
<keyword evidence="3" id="KW-0540">Nuclease</keyword>
<proteinExistence type="predicted"/>
<keyword evidence="1" id="KW-0808">Transferase</keyword>
<dbReference type="GO" id="GO:0004519">
    <property type="term" value="F:endonuclease activity"/>
    <property type="evidence" value="ECO:0007669"/>
    <property type="project" value="UniProtKB-KW"/>
</dbReference>
<evidence type="ECO:0000313" key="8">
    <source>
        <dbReference type="EMBL" id="CAF4586386.1"/>
    </source>
</evidence>
<evidence type="ECO:0000313" key="11">
    <source>
        <dbReference type="EMBL" id="CAF4957945.1"/>
    </source>
</evidence>
<evidence type="ECO:0000313" key="12">
    <source>
        <dbReference type="Proteomes" id="UP000663866"/>
    </source>
</evidence>
<name>A0A821L693_9BILA</name>
<evidence type="ECO:0000256" key="1">
    <source>
        <dbReference type="ARBA" id="ARBA00022679"/>
    </source>
</evidence>
<reference evidence="10" key="1">
    <citation type="submission" date="2021-02" db="EMBL/GenBank/DDBJ databases">
        <authorList>
            <person name="Nowell W R."/>
        </authorList>
    </citation>
    <scope>NUCLEOTIDE SEQUENCE</scope>
</reference>
<dbReference type="Proteomes" id="UP000681720">
    <property type="component" value="Unassembled WGS sequence"/>
</dbReference>
<keyword evidence="5" id="KW-0378">Hydrolase</keyword>
<feature type="non-terminal residue" evidence="10">
    <location>
        <position position="73"/>
    </location>
</feature>
<dbReference type="EMBL" id="CAJOBH010097377">
    <property type="protein sequence ID" value="CAF4596065.1"/>
    <property type="molecule type" value="Genomic_DNA"/>
</dbReference>
<dbReference type="PANTHER" id="PTHR37984">
    <property type="entry name" value="PROTEIN CBG26694"/>
    <property type="match status" value="1"/>
</dbReference>
<evidence type="ECO:0000313" key="10">
    <source>
        <dbReference type="EMBL" id="CAF4746253.1"/>
    </source>
</evidence>
<keyword evidence="4" id="KW-0255">Endonuclease</keyword>
<evidence type="ECO:0000313" key="9">
    <source>
        <dbReference type="EMBL" id="CAF4596065.1"/>
    </source>
</evidence>
<dbReference type="InterPro" id="IPR050951">
    <property type="entry name" value="Retrovirus_Pol_polyprotein"/>
</dbReference>
<dbReference type="Proteomes" id="UP000676336">
    <property type="component" value="Unassembled WGS sequence"/>
</dbReference>
<gene>
    <name evidence="9" type="ORF">BYL167_LOCUS39921</name>
    <name evidence="8" type="ORF">GIL414_LOCUS38300</name>
    <name evidence="10" type="ORF">OVN521_LOCUS49989</name>
    <name evidence="11" type="ORF">SMN809_LOCUS54455</name>
</gene>
<keyword evidence="6" id="KW-0695">RNA-directed DNA polymerase</keyword>
<dbReference type="GO" id="GO:0003964">
    <property type="term" value="F:RNA-directed DNA polymerase activity"/>
    <property type="evidence" value="ECO:0007669"/>
    <property type="project" value="UniProtKB-KW"/>
</dbReference>
<evidence type="ECO:0000256" key="6">
    <source>
        <dbReference type="ARBA" id="ARBA00022918"/>
    </source>
</evidence>
<evidence type="ECO:0000256" key="5">
    <source>
        <dbReference type="ARBA" id="ARBA00022801"/>
    </source>
</evidence>
<dbReference type="AlphaFoldDB" id="A0A821L693"/>
<evidence type="ECO:0000256" key="2">
    <source>
        <dbReference type="ARBA" id="ARBA00022695"/>
    </source>
</evidence>
<evidence type="ECO:0000256" key="3">
    <source>
        <dbReference type="ARBA" id="ARBA00022722"/>
    </source>
</evidence>
<accession>A0A821L693</accession>
<dbReference type="GO" id="GO:0016787">
    <property type="term" value="F:hydrolase activity"/>
    <property type="evidence" value="ECO:0007669"/>
    <property type="project" value="UniProtKB-KW"/>
</dbReference>
<evidence type="ECO:0000256" key="4">
    <source>
        <dbReference type="ARBA" id="ARBA00022759"/>
    </source>
</evidence>
<keyword evidence="12" id="KW-1185">Reference proteome</keyword>
<feature type="domain" description="Reverse transcriptase RNase H-like" evidence="7">
    <location>
        <begin position="3"/>
        <end position="67"/>
    </location>
</feature>
<dbReference type="EMBL" id="CAJOBI010189946">
    <property type="protein sequence ID" value="CAF4957945.1"/>
    <property type="molecule type" value="Genomic_DNA"/>
</dbReference>
<dbReference type="EMBL" id="CAJOBJ010100746">
    <property type="protein sequence ID" value="CAF4586386.1"/>
    <property type="molecule type" value="Genomic_DNA"/>
</dbReference>
<comment type="caution">
    <text evidence="10">The sequence shown here is derived from an EMBL/GenBank/DDBJ whole genome shotgun (WGS) entry which is preliminary data.</text>
</comment>
<dbReference type="Proteomes" id="UP000681967">
    <property type="component" value="Unassembled WGS sequence"/>
</dbReference>
<dbReference type="InterPro" id="IPR043502">
    <property type="entry name" value="DNA/RNA_pol_sf"/>
</dbReference>
<dbReference type="SUPFAM" id="SSF56672">
    <property type="entry name" value="DNA/RNA polymerases"/>
    <property type="match status" value="1"/>
</dbReference>
<dbReference type="Pfam" id="PF17917">
    <property type="entry name" value="RT_RNaseH"/>
    <property type="match status" value="1"/>
</dbReference>
<evidence type="ECO:0000259" key="7">
    <source>
        <dbReference type="Pfam" id="PF17917"/>
    </source>
</evidence>
<dbReference type="EMBL" id="CAJOBG010112567">
    <property type="protein sequence ID" value="CAF4746253.1"/>
    <property type="molecule type" value="Genomic_DNA"/>
</dbReference>
<sequence length="73" mass="8890">MLPKPQRKWPTIEKEALAIYYCVLRMKLYLLGREFTVYTDHCPLRDMQLKPSNNRRVDRISLILQQYNIKQIH</sequence>
<dbReference type="Proteomes" id="UP000663866">
    <property type="component" value="Unassembled WGS sequence"/>
</dbReference>